<protein>
    <submittedName>
        <fullName evidence="2">Uncharacterized protein</fullName>
    </submittedName>
</protein>
<reference evidence="3" key="1">
    <citation type="submission" date="2016-10" db="EMBL/GenBank/DDBJ databases">
        <authorList>
            <person name="Varghese N."/>
            <person name="Submissions S."/>
        </authorList>
    </citation>
    <scope>NUCLEOTIDE SEQUENCE [LARGE SCALE GENOMIC DNA]</scope>
    <source>
        <strain evidence="3">CGMCC 1.6854</strain>
    </source>
</reference>
<gene>
    <name evidence="2" type="ORF">SAMN04488137_1034</name>
</gene>
<keyword evidence="3" id="KW-1185">Reference proteome</keyword>
<proteinExistence type="predicted"/>
<keyword evidence="1" id="KW-0472">Membrane</keyword>
<dbReference type="STRING" id="459525.SAMN04488137_1034"/>
<feature type="transmembrane region" description="Helical" evidence="1">
    <location>
        <begin position="46"/>
        <end position="73"/>
    </location>
</feature>
<accession>A0A1G9UNE4</accession>
<dbReference type="EMBL" id="FNHW01000001">
    <property type="protein sequence ID" value="SDM61419.1"/>
    <property type="molecule type" value="Genomic_DNA"/>
</dbReference>
<keyword evidence="1" id="KW-0812">Transmembrane</keyword>
<dbReference type="AlphaFoldDB" id="A0A1G9UNE4"/>
<evidence type="ECO:0000256" key="1">
    <source>
        <dbReference type="SAM" id="Phobius"/>
    </source>
</evidence>
<feature type="transmembrane region" description="Helical" evidence="1">
    <location>
        <begin position="121"/>
        <end position="140"/>
    </location>
</feature>
<feature type="transmembrane region" description="Helical" evidence="1">
    <location>
        <begin position="85"/>
        <end position="109"/>
    </location>
</feature>
<organism evidence="2 3">
    <name type="scientific">Fictibacillus solisalsi</name>
    <dbReference type="NCBI Taxonomy" id="459525"/>
    <lineage>
        <taxon>Bacteria</taxon>
        <taxon>Bacillati</taxon>
        <taxon>Bacillota</taxon>
        <taxon>Bacilli</taxon>
        <taxon>Bacillales</taxon>
        <taxon>Fictibacillaceae</taxon>
        <taxon>Fictibacillus</taxon>
    </lineage>
</organism>
<dbReference type="Proteomes" id="UP000199544">
    <property type="component" value="Unassembled WGS sequence"/>
</dbReference>
<name>A0A1G9UNE4_9BACL</name>
<keyword evidence="1" id="KW-1133">Transmembrane helix</keyword>
<sequence>MEKKEFLSERKSFIKGCIAAYCVVIAYQFVNFVLLEPDSMDSFRELMFLVSAIEIPTIITFGSFIILPGCLIGEVLYCRFVHNKHFLLGCLIYAGIGVLYGSIFFLLSYLSDPSSEGDIDWYFWLIYINSTVGSVMFYIFRRDKGGSNYNAAF</sequence>
<evidence type="ECO:0000313" key="2">
    <source>
        <dbReference type="EMBL" id="SDM61419.1"/>
    </source>
</evidence>
<evidence type="ECO:0000313" key="3">
    <source>
        <dbReference type="Proteomes" id="UP000199544"/>
    </source>
</evidence>
<feature type="transmembrane region" description="Helical" evidence="1">
    <location>
        <begin position="12"/>
        <end position="34"/>
    </location>
</feature>
<dbReference type="OrthoDB" id="2985008at2"/>
<dbReference type="RefSeq" id="WP_090233048.1">
    <property type="nucleotide sequence ID" value="NZ_FNHW01000001.1"/>
</dbReference>